<sequence>MAFKYKITIKKDDTNYVVFGRTDQGVIGIDSSEGKVQFAADVGKTILELSTVLDKWFQFVDANSIEIEKLP</sequence>
<gene>
    <name evidence="1" type="ORF">LCGC14_1370810</name>
</gene>
<dbReference type="AlphaFoldDB" id="A0A0F9N7F8"/>
<proteinExistence type="predicted"/>
<accession>A0A0F9N7F8</accession>
<evidence type="ECO:0000313" key="1">
    <source>
        <dbReference type="EMBL" id="KKM77367.1"/>
    </source>
</evidence>
<reference evidence="1" key="1">
    <citation type="journal article" date="2015" name="Nature">
        <title>Complex archaea that bridge the gap between prokaryotes and eukaryotes.</title>
        <authorList>
            <person name="Spang A."/>
            <person name="Saw J.H."/>
            <person name="Jorgensen S.L."/>
            <person name="Zaremba-Niedzwiedzka K."/>
            <person name="Martijn J."/>
            <person name="Lind A.E."/>
            <person name="van Eijk R."/>
            <person name="Schleper C."/>
            <person name="Guy L."/>
            <person name="Ettema T.J."/>
        </authorList>
    </citation>
    <scope>NUCLEOTIDE SEQUENCE</scope>
</reference>
<dbReference type="EMBL" id="LAZR01008655">
    <property type="protein sequence ID" value="KKM77367.1"/>
    <property type="molecule type" value="Genomic_DNA"/>
</dbReference>
<organism evidence="1">
    <name type="scientific">marine sediment metagenome</name>
    <dbReference type="NCBI Taxonomy" id="412755"/>
    <lineage>
        <taxon>unclassified sequences</taxon>
        <taxon>metagenomes</taxon>
        <taxon>ecological metagenomes</taxon>
    </lineage>
</organism>
<comment type="caution">
    <text evidence="1">The sequence shown here is derived from an EMBL/GenBank/DDBJ whole genome shotgun (WGS) entry which is preliminary data.</text>
</comment>
<name>A0A0F9N7F8_9ZZZZ</name>
<protein>
    <submittedName>
        <fullName evidence="1">Uncharacterized protein</fullName>
    </submittedName>
</protein>